<dbReference type="InterPro" id="IPR029035">
    <property type="entry name" value="DHS-like_NAD/FAD-binding_dom"/>
</dbReference>
<gene>
    <name evidence="6" type="ORF">KJ970_00980</name>
</gene>
<dbReference type="InterPro" id="IPR026590">
    <property type="entry name" value="Ssirtuin_cat_dom"/>
</dbReference>
<evidence type="ECO:0000256" key="3">
    <source>
        <dbReference type="ARBA" id="ARBA00023027"/>
    </source>
</evidence>
<dbReference type="InterPro" id="IPR050134">
    <property type="entry name" value="NAD-dep_sirtuin_deacylases"/>
</dbReference>
<evidence type="ECO:0000259" key="5">
    <source>
        <dbReference type="PROSITE" id="PS50305"/>
    </source>
</evidence>
<comment type="caution">
    <text evidence="4">Lacks conserved residue(s) required for the propagation of feature annotation.</text>
</comment>
<dbReference type="AlphaFoldDB" id="A0A948RRD5"/>
<accession>A0A948RRD5</accession>
<evidence type="ECO:0000256" key="4">
    <source>
        <dbReference type="PROSITE-ProRule" id="PRU00236"/>
    </source>
</evidence>
<proteinExistence type="predicted"/>
<dbReference type="EC" id="2.3.1.286" evidence="1"/>
<feature type="non-terminal residue" evidence="6">
    <location>
        <position position="96"/>
    </location>
</feature>
<dbReference type="GO" id="GO:0070403">
    <property type="term" value="F:NAD+ binding"/>
    <property type="evidence" value="ECO:0007669"/>
    <property type="project" value="InterPro"/>
</dbReference>
<dbReference type="InterPro" id="IPR026591">
    <property type="entry name" value="Sirtuin_cat_small_dom_sf"/>
</dbReference>
<organism evidence="6 7">
    <name type="scientific">Eiseniibacteriota bacterium</name>
    <dbReference type="NCBI Taxonomy" id="2212470"/>
    <lineage>
        <taxon>Bacteria</taxon>
        <taxon>Candidatus Eiseniibacteriota</taxon>
    </lineage>
</organism>
<keyword evidence="2" id="KW-0808">Transferase</keyword>
<dbReference type="Pfam" id="PF02146">
    <property type="entry name" value="SIR2"/>
    <property type="match status" value="1"/>
</dbReference>
<name>A0A948RRD5_UNCEI</name>
<dbReference type="PANTHER" id="PTHR11085">
    <property type="entry name" value="NAD-DEPENDENT PROTEIN DEACYLASE SIRTUIN-5, MITOCHONDRIAL-RELATED"/>
    <property type="match status" value="1"/>
</dbReference>
<evidence type="ECO:0000313" key="7">
    <source>
        <dbReference type="Proteomes" id="UP000777784"/>
    </source>
</evidence>
<comment type="caution">
    <text evidence="6">The sequence shown here is derived from an EMBL/GenBank/DDBJ whole genome shotgun (WGS) entry which is preliminary data.</text>
</comment>
<dbReference type="PANTHER" id="PTHR11085:SF10">
    <property type="entry name" value="NAD-DEPENDENT PROTEIN DEACYLASE SIRTUIN-5, MITOCHONDRIAL-RELATED"/>
    <property type="match status" value="1"/>
</dbReference>
<sequence length="96" mass="10746">MTIDRETRARQLIAGSRSPVILTGAGFSAESGVPTFRGAGGLWEGFQAEELATPQAFAADPEKVWRWYAWRRGKVDEARPHAGHRSLVQWQRRLPS</sequence>
<reference evidence="6" key="1">
    <citation type="submission" date="2021-05" db="EMBL/GenBank/DDBJ databases">
        <title>Energy efficiency and biological interactions define the core microbiome of deep oligotrophic groundwater.</title>
        <authorList>
            <person name="Mehrshad M."/>
            <person name="Lopez-Fernandez M."/>
            <person name="Bell E."/>
            <person name="Bernier-Latmani R."/>
            <person name="Bertilsson S."/>
            <person name="Dopson M."/>
        </authorList>
    </citation>
    <scope>NUCLEOTIDE SEQUENCE</scope>
    <source>
        <strain evidence="6">Modern_marine.mb.64</strain>
    </source>
</reference>
<dbReference type="PROSITE" id="PS50305">
    <property type="entry name" value="SIRTUIN"/>
    <property type="match status" value="1"/>
</dbReference>
<dbReference type="InterPro" id="IPR003000">
    <property type="entry name" value="Sirtuin"/>
</dbReference>
<dbReference type="GO" id="GO:0017136">
    <property type="term" value="F:histone deacetylase activity, NAD-dependent"/>
    <property type="evidence" value="ECO:0007669"/>
    <property type="project" value="TreeGrafter"/>
</dbReference>
<dbReference type="Gene3D" id="3.40.50.1220">
    <property type="entry name" value="TPP-binding domain"/>
    <property type="match status" value="1"/>
</dbReference>
<protein>
    <recommendedName>
        <fullName evidence="1">protein acetyllysine N-acetyltransferase</fullName>
        <ecNumber evidence="1">2.3.1.286</ecNumber>
    </recommendedName>
</protein>
<dbReference type="Proteomes" id="UP000777784">
    <property type="component" value="Unassembled WGS sequence"/>
</dbReference>
<evidence type="ECO:0000256" key="2">
    <source>
        <dbReference type="ARBA" id="ARBA00022679"/>
    </source>
</evidence>
<dbReference type="Gene3D" id="3.30.1600.10">
    <property type="entry name" value="SIR2/SIRT2 'Small Domain"/>
    <property type="match status" value="1"/>
</dbReference>
<keyword evidence="3" id="KW-0520">NAD</keyword>
<dbReference type="SUPFAM" id="SSF52467">
    <property type="entry name" value="DHS-like NAD/FAD-binding domain"/>
    <property type="match status" value="1"/>
</dbReference>
<evidence type="ECO:0000313" key="6">
    <source>
        <dbReference type="EMBL" id="MBU2689475.1"/>
    </source>
</evidence>
<feature type="domain" description="Deacetylase sirtuin-type" evidence="5">
    <location>
        <begin position="1"/>
        <end position="96"/>
    </location>
</feature>
<evidence type="ECO:0000256" key="1">
    <source>
        <dbReference type="ARBA" id="ARBA00012928"/>
    </source>
</evidence>
<dbReference type="EMBL" id="JAHJDP010000004">
    <property type="protein sequence ID" value="MBU2689475.1"/>
    <property type="molecule type" value="Genomic_DNA"/>
</dbReference>